<feature type="compositionally biased region" description="Low complexity" evidence="4">
    <location>
        <begin position="96"/>
        <end position="110"/>
    </location>
</feature>
<evidence type="ECO:0000313" key="5">
    <source>
        <dbReference type="EMBL" id="CDI56669.1"/>
    </source>
</evidence>
<dbReference type="PANTHER" id="PTHR11759">
    <property type="entry name" value="40S RIBOSOMAL PROTEIN S14/30S RIBOSOMAL PROTEIN S11"/>
    <property type="match status" value="1"/>
</dbReference>
<keyword evidence="2 5" id="KW-0689">Ribosomal protein</keyword>
<dbReference type="AlphaFoldDB" id="A0A077RE49"/>
<dbReference type="SUPFAM" id="SSF53137">
    <property type="entry name" value="Translational machinery components"/>
    <property type="match status" value="1"/>
</dbReference>
<sequence>MLRNLAKQCTPALRVLPSASGSASKLSYTSSSLSRTFASSSYHLNSESDKSASTQALESQSSGQPTTDPTAAGSSNVSDALQRDLDSAADAEISASTNTTTTSTTTTTTSGRQAASTNLDDILGSVSAVSSSLPGDEATDAAAGVGAGGFREGRSPIVRGAAASRYAPSNSLFNTLSVAPHRLFVNSSRNNTILTLTSPSGDPLASASGGSVGFKKSARSGYEAGYRAAFSMFGKINEFKDAWRISHVEVLWNGFGQGREAVFRAMLAGEGQTTKGLISKMTDKTPVKIGGVRPKKRRML</sequence>
<dbReference type="Pfam" id="PF00411">
    <property type="entry name" value="Ribosomal_S11"/>
    <property type="match status" value="1"/>
</dbReference>
<organism evidence="5">
    <name type="scientific">Melanopsichium pennsylvanicum 4</name>
    <dbReference type="NCBI Taxonomy" id="1398559"/>
    <lineage>
        <taxon>Eukaryota</taxon>
        <taxon>Fungi</taxon>
        <taxon>Dikarya</taxon>
        <taxon>Basidiomycota</taxon>
        <taxon>Ustilaginomycotina</taxon>
        <taxon>Ustilaginomycetes</taxon>
        <taxon>Ustilaginales</taxon>
        <taxon>Ustilaginaceae</taxon>
        <taxon>Melanopsichium</taxon>
    </lineage>
</organism>
<proteinExistence type="inferred from homology"/>
<dbReference type="GO" id="GO:0003735">
    <property type="term" value="F:structural constituent of ribosome"/>
    <property type="evidence" value="ECO:0007669"/>
    <property type="project" value="InterPro"/>
</dbReference>
<evidence type="ECO:0000256" key="4">
    <source>
        <dbReference type="SAM" id="MobiDB-lite"/>
    </source>
</evidence>
<comment type="similarity">
    <text evidence="1">Belongs to the universal ribosomal protein uS11 family.</text>
</comment>
<reference evidence="5" key="1">
    <citation type="journal article" date="2014" name="Genome Biol. Evol.">
        <title>Gene Loss Rather Than Gene Gain Is Associated with a Host Jump from Monocots to Dicots in the Smut Fungus Melanopsichium pennsylvanicum.</title>
        <authorList>
            <person name="Sharma R."/>
            <person name="Mishra B."/>
            <person name="Runge F."/>
            <person name="Thines M."/>
        </authorList>
    </citation>
    <scope>NUCLEOTIDE SEQUENCE</scope>
    <source>
        <strain evidence="5">4</strain>
    </source>
</reference>
<dbReference type="HAMAP" id="MF_01310">
    <property type="entry name" value="Ribosomal_uS11"/>
    <property type="match status" value="1"/>
</dbReference>
<dbReference type="Gene3D" id="3.30.420.80">
    <property type="entry name" value="Ribosomal protein S11"/>
    <property type="match status" value="1"/>
</dbReference>
<feature type="region of interest" description="Disordered" evidence="4">
    <location>
        <begin position="91"/>
        <end position="116"/>
    </location>
</feature>
<evidence type="ECO:0000256" key="2">
    <source>
        <dbReference type="ARBA" id="ARBA00022980"/>
    </source>
</evidence>
<accession>A0A077RE49</accession>
<dbReference type="GO" id="GO:0006412">
    <property type="term" value="P:translation"/>
    <property type="evidence" value="ECO:0007669"/>
    <property type="project" value="InterPro"/>
</dbReference>
<name>A0A077RE49_9BASI</name>
<dbReference type="GO" id="GO:0005840">
    <property type="term" value="C:ribosome"/>
    <property type="evidence" value="ECO:0007669"/>
    <property type="project" value="UniProtKB-KW"/>
</dbReference>
<feature type="region of interest" description="Disordered" evidence="4">
    <location>
        <begin position="48"/>
        <end position="78"/>
    </location>
</feature>
<protein>
    <submittedName>
        <fullName evidence="5">Related to ribosomal protein YmS18, mitochondrial</fullName>
    </submittedName>
</protein>
<feature type="compositionally biased region" description="Polar residues" evidence="4">
    <location>
        <begin position="51"/>
        <end position="78"/>
    </location>
</feature>
<dbReference type="InterPro" id="IPR001971">
    <property type="entry name" value="Ribosomal_uS11"/>
</dbReference>
<keyword evidence="3" id="KW-0687">Ribonucleoprotein</keyword>
<dbReference type="EMBL" id="HG529697">
    <property type="protein sequence ID" value="CDI56669.1"/>
    <property type="molecule type" value="Genomic_DNA"/>
</dbReference>
<dbReference type="InterPro" id="IPR036967">
    <property type="entry name" value="Ribosomal_uS11_sf"/>
</dbReference>
<evidence type="ECO:0000256" key="3">
    <source>
        <dbReference type="ARBA" id="ARBA00023274"/>
    </source>
</evidence>
<dbReference type="GO" id="GO:1990904">
    <property type="term" value="C:ribonucleoprotein complex"/>
    <property type="evidence" value="ECO:0007669"/>
    <property type="project" value="UniProtKB-KW"/>
</dbReference>
<evidence type="ECO:0000256" key="1">
    <source>
        <dbReference type="ARBA" id="ARBA00006194"/>
    </source>
</evidence>